<dbReference type="EMBL" id="KF900469">
    <property type="protein sequence ID" value="AIE96135.1"/>
    <property type="molecule type" value="Genomic_DNA"/>
</dbReference>
<dbReference type="CDD" id="cd02440">
    <property type="entry name" value="AdoMet_MTases"/>
    <property type="match status" value="1"/>
</dbReference>
<dbReference type="PANTHER" id="PTHR43861">
    <property type="entry name" value="TRANS-ACONITATE 2-METHYLTRANSFERASE-RELATED"/>
    <property type="match status" value="1"/>
</dbReference>
<dbReference type="InterPro" id="IPR029063">
    <property type="entry name" value="SAM-dependent_MTases_sf"/>
</dbReference>
<keyword evidence="2" id="KW-0489">Methyltransferase</keyword>
<feature type="domain" description="Methyltransferase" evidence="1">
    <location>
        <begin position="42"/>
        <end position="174"/>
    </location>
</feature>
<dbReference type="InterPro" id="IPR025714">
    <property type="entry name" value="Methyltranfer_dom"/>
</dbReference>
<dbReference type="Gene3D" id="3.40.50.150">
    <property type="entry name" value="Vaccinia Virus protein VP39"/>
    <property type="match status" value="1"/>
</dbReference>
<accession>A0A075FWK1</accession>
<name>A0A075FWK1_9ARCH</name>
<protein>
    <submittedName>
        <fullName evidence="2">Methyltransferase type 11</fullName>
    </submittedName>
</protein>
<organism evidence="2">
    <name type="scientific">uncultured marine thaumarchaeote AD1000_72_F04</name>
    <dbReference type="NCBI Taxonomy" id="1455938"/>
    <lineage>
        <taxon>Archaea</taxon>
        <taxon>Nitrososphaerota</taxon>
        <taxon>environmental samples</taxon>
    </lineage>
</organism>
<dbReference type="Pfam" id="PF13847">
    <property type="entry name" value="Methyltransf_31"/>
    <property type="match status" value="1"/>
</dbReference>
<reference evidence="2" key="1">
    <citation type="journal article" date="2014" name="Genome Biol. Evol.">
        <title>Pangenome evidence for extensive interdomain horizontal transfer affecting lineage core and shell genes in uncultured planktonic thaumarchaeota and euryarchaeota.</title>
        <authorList>
            <person name="Deschamps P."/>
            <person name="Zivanovic Y."/>
            <person name="Moreira D."/>
            <person name="Rodriguez-Valera F."/>
            <person name="Lopez-Garcia P."/>
        </authorList>
    </citation>
    <scope>NUCLEOTIDE SEQUENCE</scope>
</reference>
<keyword evidence="2" id="KW-0808">Transferase</keyword>
<dbReference type="GO" id="GO:0008757">
    <property type="term" value="F:S-adenosylmethionine-dependent methyltransferase activity"/>
    <property type="evidence" value="ECO:0007669"/>
    <property type="project" value="InterPro"/>
</dbReference>
<evidence type="ECO:0000313" key="2">
    <source>
        <dbReference type="EMBL" id="AIE96135.1"/>
    </source>
</evidence>
<evidence type="ECO:0000259" key="1">
    <source>
        <dbReference type="Pfam" id="PF13847"/>
    </source>
</evidence>
<dbReference type="PANTHER" id="PTHR43861:SF1">
    <property type="entry name" value="TRANS-ACONITATE 2-METHYLTRANSFERASE"/>
    <property type="match status" value="1"/>
</dbReference>
<dbReference type="GO" id="GO:0032259">
    <property type="term" value="P:methylation"/>
    <property type="evidence" value="ECO:0007669"/>
    <property type="project" value="UniProtKB-KW"/>
</dbReference>
<proteinExistence type="predicted"/>
<dbReference type="SUPFAM" id="SSF53335">
    <property type="entry name" value="S-adenosyl-L-methionine-dependent methyltransferases"/>
    <property type="match status" value="1"/>
</dbReference>
<dbReference type="AlphaFoldDB" id="A0A075FWK1"/>
<sequence length="207" mass="24295">MDKTSQLFDKWAKTGRAEEMEKGHGTTVNKFLDKLVFEKPFTFLDIGCGNGWVVRKISQLSNCKKAIGIDKSRTMIKKAKEKKTSEKEAYFTTDLESWKYTGKFDVVFSMEALYYSVPMEPALKKVYKLLKKQGTFYCGTDFYKDNKLTTRWTKDMAIPMDLRSEQEWKKMFKEIGFHTRVKHVLDPTNKSKWKREFGTLFVIGKRL</sequence>